<dbReference type="AlphaFoldDB" id="D6U5P7"/>
<organism evidence="4 5">
    <name type="scientific">Ktedonobacter racemifer DSM 44963</name>
    <dbReference type="NCBI Taxonomy" id="485913"/>
    <lineage>
        <taxon>Bacteria</taxon>
        <taxon>Bacillati</taxon>
        <taxon>Chloroflexota</taxon>
        <taxon>Ktedonobacteria</taxon>
        <taxon>Ktedonobacterales</taxon>
        <taxon>Ktedonobacteraceae</taxon>
        <taxon>Ktedonobacter</taxon>
    </lineage>
</organism>
<reference evidence="4 5" key="1">
    <citation type="journal article" date="2011" name="Stand. Genomic Sci.">
        <title>Non-contiguous finished genome sequence and contextual data of the filamentous soil bacterium Ktedonobacter racemifer type strain (SOSP1-21).</title>
        <authorList>
            <person name="Chang Y.J."/>
            <person name="Land M."/>
            <person name="Hauser L."/>
            <person name="Chertkov O."/>
            <person name="Del Rio T.G."/>
            <person name="Nolan M."/>
            <person name="Copeland A."/>
            <person name="Tice H."/>
            <person name="Cheng J.F."/>
            <person name="Lucas S."/>
            <person name="Han C."/>
            <person name="Goodwin L."/>
            <person name="Pitluck S."/>
            <person name="Ivanova N."/>
            <person name="Ovchinikova G."/>
            <person name="Pati A."/>
            <person name="Chen A."/>
            <person name="Palaniappan K."/>
            <person name="Mavromatis K."/>
            <person name="Liolios K."/>
            <person name="Brettin T."/>
            <person name="Fiebig A."/>
            <person name="Rohde M."/>
            <person name="Abt B."/>
            <person name="Goker M."/>
            <person name="Detter J.C."/>
            <person name="Woyke T."/>
            <person name="Bristow J."/>
            <person name="Eisen J.A."/>
            <person name="Markowitz V."/>
            <person name="Hugenholtz P."/>
            <person name="Kyrpides N.C."/>
            <person name="Klenk H.P."/>
            <person name="Lapidus A."/>
        </authorList>
    </citation>
    <scope>NUCLEOTIDE SEQUENCE [LARGE SCALE GENOMIC DNA]</scope>
    <source>
        <strain evidence="5">DSM 44963</strain>
    </source>
</reference>
<dbReference type="InterPro" id="IPR052681">
    <property type="entry name" value="CRISPR-Cas7/Cst2/DevR"/>
</dbReference>
<dbReference type="PANTHER" id="PTHR37459">
    <property type="match status" value="1"/>
</dbReference>
<dbReference type="EMBL" id="ADVG01000005">
    <property type="protein sequence ID" value="EFH80308.1"/>
    <property type="molecule type" value="Genomic_DNA"/>
</dbReference>
<dbReference type="InParanoid" id="D6U5P7"/>
<evidence type="ECO:0000256" key="3">
    <source>
        <dbReference type="SAM" id="MobiDB-lite"/>
    </source>
</evidence>
<dbReference type="InterPro" id="IPR010154">
    <property type="entry name" value="CRISPR-assoc_Cas7/Cst2/DevR"/>
</dbReference>
<evidence type="ECO:0000256" key="1">
    <source>
        <dbReference type="ARBA" id="ARBA00023118"/>
    </source>
</evidence>
<dbReference type="STRING" id="485913.Krac_0897"/>
<feature type="compositionally biased region" description="Basic and acidic residues" evidence="3">
    <location>
        <begin position="286"/>
        <end position="298"/>
    </location>
</feature>
<keyword evidence="1" id="KW-0051">Antiviral defense</keyword>
<comment type="function">
    <text evidence="2">CRISPR (clustered regularly interspaced short palindromic repeat) is an adaptive immune system that provides protection against mobile genetic elements (viruses, transposable elements and conjugative plasmids). CRISPR clusters contain spacers, sequences complementary to antecedent mobile elements, and target invading nucleic acids. CRISPR clusters are transcribed and processed into CRISPR RNA (crRNA).</text>
</comment>
<evidence type="ECO:0000256" key="2">
    <source>
        <dbReference type="ARBA" id="ARBA00025626"/>
    </source>
</evidence>
<proteinExistence type="predicted"/>
<gene>
    <name evidence="4" type="ORF">Krac_0897</name>
</gene>
<dbReference type="Proteomes" id="UP000004508">
    <property type="component" value="Unassembled WGS sequence"/>
</dbReference>
<sequence>MPRRQLLADGIETDACSGNIAKHHHAALMAQYVEAMKLPLCPACKTRDGRRASILVNHPDYPVLSLERILTTCALCDAHGFLLTAKNASGGTEAETRQRLNKNSLLHFSYALALPEQNQMTAQTHTRSGSSKEEGQMIMKLPVRSGVYALHVRYQCVGVGADTEQWKLYVVDQQERRWRHQAVLHTLRDTLLSPEGALTATMLPHLTGLSGILVATTLGRAPIYSALQDDFVSRLQALQSNHVQVYPFADVNEFHTQMNHLVENSTPALPHIWHSSPDTEDAPQQKGREEEKETEQKK</sequence>
<accession>D6U5P7</accession>
<dbReference type="PANTHER" id="PTHR37459:SF1">
    <property type="entry name" value="CRISPR-ASSOCIATED PROTEIN CAS7_CST2_DEVR"/>
    <property type="match status" value="1"/>
</dbReference>
<feature type="region of interest" description="Disordered" evidence="3">
    <location>
        <begin position="268"/>
        <end position="298"/>
    </location>
</feature>
<name>D6U5P7_KTERA</name>
<dbReference type="GO" id="GO:0051607">
    <property type="term" value="P:defense response to virus"/>
    <property type="evidence" value="ECO:0007669"/>
    <property type="project" value="UniProtKB-KW"/>
</dbReference>
<comment type="caution">
    <text evidence="4">The sequence shown here is derived from an EMBL/GenBank/DDBJ whole genome shotgun (WGS) entry which is preliminary data.</text>
</comment>
<protein>
    <submittedName>
        <fullName evidence="4">CRISPR-associated autoregulator, DevR family</fullName>
    </submittedName>
</protein>
<keyword evidence="5" id="KW-1185">Reference proteome</keyword>
<evidence type="ECO:0000313" key="5">
    <source>
        <dbReference type="Proteomes" id="UP000004508"/>
    </source>
</evidence>
<evidence type="ECO:0000313" key="4">
    <source>
        <dbReference type="EMBL" id="EFH80308.1"/>
    </source>
</evidence>
<dbReference type="eggNOG" id="COG1857">
    <property type="taxonomic scope" value="Bacteria"/>
</dbReference>
<dbReference type="Pfam" id="PF01905">
    <property type="entry name" value="DevR"/>
    <property type="match status" value="1"/>
</dbReference>